<dbReference type="EMBL" id="CP011125">
    <property type="protein sequence ID" value="AKF09716.1"/>
    <property type="molecule type" value="Genomic_DNA"/>
</dbReference>
<evidence type="ECO:0000313" key="2">
    <source>
        <dbReference type="EMBL" id="AKF09716.1"/>
    </source>
</evidence>
<dbReference type="Pfam" id="PF17172">
    <property type="entry name" value="GST_N_4"/>
    <property type="match status" value="1"/>
</dbReference>
<dbReference type="PANTHER" id="PTHR12289">
    <property type="entry name" value="METAXIN RELATED"/>
    <property type="match status" value="1"/>
</dbReference>
<dbReference type="PROSITE" id="PS50405">
    <property type="entry name" value="GST_CTER"/>
    <property type="match status" value="1"/>
</dbReference>
<reference evidence="2 3" key="1">
    <citation type="submission" date="2015-03" db="EMBL/GenBank/DDBJ databases">
        <title>Genome assembly of Sandaracinus amylolyticus DSM 53668.</title>
        <authorList>
            <person name="Sharma G."/>
            <person name="Subramanian S."/>
        </authorList>
    </citation>
    <scope>NUCLEOTIDE SEQUENCE [LARGE SCALE GENOMIC DNA]</scope>
    <source>
        <strain evidence="2 3">DSM 53668</strain>
    </source>
</reference>
<accession>A0A0F6YLP8</accession>
<dbReference type="KEGG" id="samy:DB32_006865"/>
<dbReference type="STRING" id="927083.DB32_006865"/>
<feature type="domain" description="GST C-terminal" evidence="1">
    <location>
        <begin position="97"/>
        <end position="252"/>
    </location>
</feature>
<name>A0A0F6YLP8_9BACT</name>
<dbReference type="InterPro" id="IPR012336">
    <property type="entry name" value="Thioredoxin-like_fold"/>
</dbReference>
<dbReference type="CDD" id="cd00299">
    <property type="entry name" value="GST_C_family"/>
    <property type="match status" value="1"/>
</dbReference>
<organism evidence="2 3">
    <name type="scientific">Sandaracinus amylolyticus</name>
    <dbReference type="NCBI Taxonomy" id="927083"/>
    <lineage>
        <taxon>Bacteria</taxon>
        <taxon>Pseudomonadati</taxon>
        <taxon>Myxococcota</taxon>
        <taxon>Polyangia</taxon>
        <taxon>Polyangiales</taxon>
        <taxon>Sandaracinaceae</taxon>
        <taxon>Sandaracinus</taxon>
    </lineage>
</organism>
<dbReference type="InterPro" id="IPR036282">
    <property type="entry name" value="Glutathione-S-Trfase_C_sf"/>
</dbReference>
<dbReference type="Gene3D" id="1.20.1050.10">
    <property type="match status" value="2"/>
</dbReference>
<sequence length="252" mass="27911">MTTTRRAQPILTLCELGDTGIEGLESFSPFCLKAHRALRAAGLQYQRRTSARPDAFKSLNATGQVPVLLVGDEPVADSTRIVARISQLGRSLDAGPTGRERAEAWLWEELADTALNGFLVAARWADARNWPAVRDAYFAEMPALVRAIVPARLRANVVATLVARDVWRAGEDECWRRYEALLDQLEARAPERGWWVGDRLSVADLALFAQLRALRTPLTPWQSSRIDARPTLCAWLDRVDEATRAPAVAIAA</sequence>
<dbReference type="SUPFAM" id="SSF52833">
    <property type="entry name" value="Thioredoxin-like"/>
    <property type="match status" value="1"/>
</dbReference>
<protein>
    <submittedName>
        <fullName evidence="2">Glutathione S-transferase</fullName>
    </submittedName>
</protein>
<dbReference type="Gene3D" id="3.40.30.10">
    <property type="entry name" value="Glutaredoxin"/>
    <property type="match status" value="1"/>
</dbReference>
<dbReference type="CDD" id="cd00570">
    <property type="entry name" value="GST_N_family"/>
    <property type="match status" value="1"/>
</dbReference>
<dbReference type="AlphaFoldDB" id="A0A0F6YLP8"/>
<dbReference type="Proteomes" id="UP000034883">
    <property type="component" value="Chromosome"/>
</dbReference>
<dbReference type="InterPro" id="IPR050931">
    <property type="entry name" value="Mito_Protein_Transport_Metaxin"/>
</dbReference>
<dbReference type="InterPro" id="IPR010987">
    <property type="entry name" value="Glutathione-S-Trfase_C-like"/>
</dbReference>
<evidence type="ECO:0000313" key="3">
    <source>
        <dbReference type="Proteomes" id="UP000034883"/>
    </source>
</evidence>
<dbReference type="GO" id="GO:0016740">
    <property type="term" value="F:transferase activity"/>
    <property type="evidence" value="ECO:0007669"/>
    <property type="project" value="UniProtKB-KW"/>
</dbReference>
<keyword evidence="2" id="KW-0808">Transferase</keyword>
<keyword evidence="3" id="KW-1185">Reference proteome</keyword>
<dbReference type="RefSeq" id="WP_053236741.1">
    <property type="nucleotide sequence ID" value="NZ_CP011125.1"/>
</dbReference>
<dbReference type="Pfam" id="PF13410">
    <property type="entry name" value="GST_C_2"/>
    <property type="match status" value="1"/>
</dbReference>
<dbReference type="SUPFAM" id="SSF47616">
    <property type="entry name" value="GST C-terminal domain-like"/>
    <property type="match status" value="1"/>
</dbReference>
<gene>
    <name evidence="2" type="ORF">DB32_006865</name>
</gene>
<proteinExistence type="predicted"/>
<dbReference type="InterPro" id="IPR036249">
    <property type="entry name" value="Thioredoxin-like_sf"/>
</dbReference>
<evidence type="ECO:0000259" key="1">
    <source>
        <dbReference type="PROSITE" id="PS50405"/>
    </source>
</evidence>
<dbReference type="OrthoDB" id="9782992at2"/>
<dbReference type="PANTHER" id="PTHR12289:SF41">
    <property type="entry name" value="FAILED AXON CONNECTIONS-RELATED"/>
    <property type="match status" value="1"/>
</dbReference>